<proteinExistence type="predicted"/>
<protein>
    <submittedName>
        <fullName evidence="4">Unannotated protein</fullName>
    </submittedName>
</protein>
<sequence>MNRSTLRSIAGATLALSGAALLGLGATVAHAAATLPADNNLYAIGCADTNDFQLYEVSSTGELTAIGDGSGSDDFYDCVPQAAWDWSTGLAYFSWDGDLYSMDVATGDSTLVAALTGDFAETTVNIAIGRNGESYAIDDCKIATINLTNGATQYLSGYETNCDGGFYYFDPFAYNATNDTYYTINVDNTEDDTPPIDNMIYPVNTSTGVVFGTTGSVLTGANFTLDDDLIDSYRTMSFDSNGVGWLIWDNGTLGALYSVDVATGNLTSEGVVADGGTYKQIQSTFLKSPTPPALADTGIDTSGLGTLAGFGAVLMVGSALLFALRRRALNV</sequence>
<dbReference type="InterPro" id="IPR011044">
    <property type="entry name" value="Quino_amine_DH_bsu"/>
</dbReference>
<evidence type="ECO:0000256" key="1">
    <source>
        <dbReference type="ARBA" id="ARBA00022525"/>
    </source>
</evidence>
<evidence type="ECO:0000313" key="4">
    <source>
        <dbReference type="EMBL" id="CAB4599267.1"/>
    </source>
</evidence>
<feature type="transmembrane region" description="Helical" evidence="2">
    <location>
        <begin position="304"/>
        <end position="324"/>
    </location>
</feature>
<accession>A0A6J6GDN0</accession>
<name>A0A6J6GDN0_9ZZZZ</name>
<organism evidence="4">
    <name type="scientific">freshwater metagenome</name>
    <dbReference type="NCBI Taxonomy" id="449393"/>
    <lineage>
        <taxon>unclassified sequences</taxon>
        <taxon>metagenomes</taxon>
        <taxon>ecological metagenomes</taxon>
    </lineage>
</organism>
<keyword evidence="2" id="KW-1133">Transmembrane helix</keyword>
<evidence type="ECO:0000256" key="2">
    <source>
        <dbReference type="SAM" id="Phobius"/>
    </source>
</evidence>
<feature type="domain" description="Gram-positive cocci surface proteins LPxTG" evidence="3">
    <location>
        <begin position="294"/>
        <end position="331"/>
    </location>
</feature>
<dbReference type="NCBIfam" id="TIGR01167">
    <property type="entry name" value="LPXTG_anchor"/>
    <property type="match status" value="1"/>
</dbReference>
<gene>
    <name evidence="4" type="ORF">UFOPK1788_00989</name>
</gene>
<dbReference type="PROSITE" id="PS50847">
    <property type="entry name" value="GRAM_POS_ANCHORING"/>
    <property type="match status" value="1"/>
</dbReference>
<dbReference type="SUPFAM" id="SSF50969">
    <property type="entry name" value="YVTN repeat-like/Quinoprotein amine dehydrogenase"/>
    <property type="match status" value="1"/>
</dbReference>
<reference evidence="4" key="1">
    <citation type="submission" date="2020-05" db="EMBL/GenBank/DDBJ databases">
        <authorList>
            <person name="Chiriac C."/>
            <person name="Salcher M."/>
            <person name="Ghai R."/>
            <person name="Kavagutti S V."/>
        </authorList>
    </citation>
    <scope>NUCLEOTIDE SEQUENCE</scope>
</reference>
<evidence type="ECO:0000259" key="3">
    <source>
        <dbReference type="PROSITE" id="PS50847"/>
    </source>
</evidence>
<keyword evidence="2" id="KW-0472">Membrane</keyword>
<dbReference type="AlphaFoldDB" id="A0A6J6GDN0"/>
<dbReference type="EMBL" id="CAEZUE010000150">
    <property type="protein sequence ID" value="CAB4599267.1"/>
    <property type="molecule type" value="Genomic_DNA"/>
</dbReference>
<keyword evidence="2" id="KW-0812">Transmembrane</keyword>
<keyword evidence="1" id="KW-0964">Secreted</keyword>
<dbReference type="InterPro" id="IPR019931">
    <property type="entry name" value="LPXTG_anchor"/>
</dbReference>